<dbReference type="Gene3D" id="2.30.30.320">
    <property type="entry name" value="DUF1653-like domain"/>
    <property type="match status" value="1"/>
</dbReference>
<protein>
    <recommendedName>
        <fullName evidence="1">DUF1653 domain-containing protein</fullName>
    </recommendedName>
</protein>
<reference evidence="2" key="1">
    <citation type="journal article" date="2021" name="Proc. Natl. Acad. Sci. U.S.A.">
        <title>A Catalog of Tens of Thousands of Viruses from Human Metagenomes Reveals Hidden Associations with Chronic Diseases.</title>
        <authorList>
            <person name="Tisza M.J."/>
            <person name="Buck C.B."/>
        </authorList>
    </citation>
    <scope>NUCLEOTIDE SEQUENCE</scope>
    <source>
        <strain evidence="2">CtmHK36</strain>
    </source>
</reference>
<name>A0A8S5TAU1_9CAUD</name>
<dbReference type="InterPro" id="IPR037135">
    <property type="entry name" value="DUF1653-like_dom_sf"/>
</dbReference>
<accession>A0A8S5TAU1</accession>
<evidence type="ECO:0000313" key="2">
    <source>
        <dbReference type="EMBL" id="DAF60393.1"/>
    </source>
</evidence>
<organism evidence="2">
    <name type="scientific">Siphoviridae sp. ctmHK36</name>
    <dbReference type="NCBI Taxonomy" id="2827931"/>
    <lineage>
        <taxon>Viruses</taxon>
        <taxon>Duplodnaviria</taxon>
        <taxon>Heunggongvirae</taxon>
        <taxon>Uroviricota</taxon>
        <taxon>Caudoviricetes</taxon>
    </lineage>
</organism>
<dbReference type="EMBL" id="BK032788">
    <property type="protein sequence ID" value="DAF60393.1"/>
    <property type="molecule type" value="Genomic_DNA"/>
</dbReference>
<sequence length="74" mass="8759">MTDKYYRHFNGGIYKLLCIAKNSETLEQMVVYQAIYGEKQIWVRPATMFFGLKEVDGKMVYRFAEIKKLQKGIE</sequence>
<evidence type="ECO:0000259" key="1">
    <source>
        <dbReference type="Pfam" id="PF07866"/>
    </source>
</evidence>
<dbReference type="Pfam" id="PF07866">
    <property type="entry name" value="DUF1653"/>
    <property type="match status" value="1"/>
</dbReference>
<feature type="domain" description="DUF1653" evidence="1">
    <location>
        <begin position="5"/>
        <end position="64"/>
    </location>
</feature>
<proteinExistence type="predicted"/>
<dbReference type="InterPro" id="IPR023387">
    <property type="entry name" value="DUF1653-like_dom"/>
</dbReference>